<sequence>MAAMDVKELMYLCWTEESSTVFRAKFDADLWKLVTDEIKDVYLCQTPKRPTRLSERSKLISEKIEVYRKTMVTFLCEIPSVKATSREISQTHVNSPYVFPVVTKGSVDQSTENIELTLCNVNRVIDETYEICRRKATEVLVWLLSDTNRCWNIEIPHSLPVAYAMKDTA</sequence>
<proteinExistence type="predicted"/>
<evidence type="ECO:0000313" key="1">
    <source>
        <dbReference type="EMBL" id="CAC5367689.1"/>
    </source>
</evidence>
<dbReference type="OrthoDB" id="6117194at2759"/>
<dbReference type="AlphaFoldDB" id="A0A6J8AIW2"/>
<gene>
    <name evidence="1" type="ORF">MCOR_7494</name>
</gene>
<keyword evidence="2" id="KW-1185">Reference proteome</keyword>
<dbReference type="EMBL" id="CACVKT020001377">
    <property type="protein sequence ID" value="CAC5367689.1"/>
    <property type="molecule type" value="Genomic_DNA"/>
</dbReference>
<dbReference type="Proteomes" id="UP000507470">
    <property type="component" value="Unassembled WGS sequence"/>
</dbReference>
<name>A0A6J8AIW2_MYTCO</name>
<evidence type="ECO:0000313" key="2">
    <source>
        <dbReference type="Proteomes" id="UP000507470"/>
    </source>
</evidence>
<reference evidence="1 2" key="1">
    <citation type="submission" date="2020-06" db="EMBL/GenBank/DDBJ databases">
        <authorList>
            <person name="Li R."/>
            <person name="Bekaert M."/>
        </authorList>
    </citation>
    <scope>NUCLEOTIDE SEQUENCE [LARGE SCALE GENOMIC DNA]</scope>
    <source>
        <strain evidence="2">wild</strain>
    </source>
</reference>
<accession>A0A6J8AIW2</accession>
<organism evidence="1 2">
    <name type="scientific">Mytilus coruscus</name>
    <name type="common">Sea mussel</name>
    <dbReference type="NCBI Taxonomy" id="42192"/>
    <lineage>
        <taxon>Eukaryota</taxon>
        <taxon>Metazoa</taxon>
        <taxon>Spiralia</taxon>
        <taxon>Lophotrochozoa</taxon>
        <taxon>Mollusca</taxon>
        <taxon>Bivalvia</taxon>
        <taxon>Autobranchia</taxon>
        <taxon>Pteriomorphia</taxon>
        <taxon>Mytilida</taxon>
        <taxon>Mytiloidea</taxon>
        <taxon>Mytilidae</taxon>
        <taxon>Mytilinae</taxon>
        <taxon>Mytilus</taxon>
    </lineage>
</organism>
<protein>
    <submittedName>
        <fullName evidence="1">Uncharacterized protein</fullName>
    </submittedName>
</protein>